<dbReference type="Proteomes" id="UP000441354">
    <property type="component" value="Unassembled WGS sequence"/>
</dbReference>
<gene>
    <name evidence="4" type="ORF">F7732_08325</name>
</gene>
<dbReference type="AlphaFoldDB" id="A0A7V7RNH2"/>
<dbReference type="PANTHER" id="PTHR21666">
    <property type="entry name" value="PEPTIDASE-RELATED"/>
    <property type="match status" value="1"/>
</dbReference>
<evidence type="ECO:0000259" key="3">
    <source>
        <dbReference type="Pfam" id="PF01551"/>
    </source>
</evidence>
<proteinExistence type="predicted"/>
<dbReference type="CDD" id="cd12797">
    <property type="entry name" value="M23_peptidase"/>
    <property type="match status" value="1"/>
</dbReference>
<dbReference type="Pfam" id="PF01551">
    <property type="entry name" value="Peptidase_M23"/>
    <property type="match status" value="1"/>
</dbReference>
<dbReference type="EMBL" id="WBOT01000002">
    <property type="protein sequence ID" value="KAB2334073.1"/>
    <property type="molecule type" value="Genomic_DNA"/>
</dbReference>
<dbReference type="InterPro" id="IPR011055">
    <property type="entry name" value="Dup_hybrid_motif"/>
</dbReference>
<evidence type="ECO:0000256" key="1">
    <source>
        <dbReference type="SAM" id="MobiDB-lite"/>
    </source>
</evidence>
<dbReference type="Gene3D" id="2.70.70.10">
    <property type="entry name" value="Glucose Permease (Domain IIA)"/>
    <property type="match status" value="1"/>
</dbReference>
<name>A0A7V7RNH2_9BACI</name>
<comment type="caution">
    <text evidence="4">The sequence shown here is derived from an EMBL/GenBank/DDBJ whole genome shotgun (WGS) entry which is preliminary data.</text>
</comment>
<dbReference type="InterPro" id="IPR050570">
    <property type="entry name" value="Cell_wall_metabolism_enzyme"/>
</dbReference>
<evidence type="ECO:0000313" key="5">
    <source>
        <dbReference type="Proteomes" id="UP000441354"/>
    </source>
</evidence>
<dbReference type="OrthoDB" id="2986589at2"/>
<sequence length="260" mass="29272">MSSRADEIRKKMAKKKREMERTPNRGHKPPMWMEEEQENGYGYSTIPDYDHPPLKDGHPLFKKEVIIFKILFSACLFLAVAILFRSETPSLTSAKTFIVSTMEKDFQFAAVADWYEDQFGKPLALLPVKDDENNEQTQQNLTDYALPASAKIVEDFDDNGQRMILETEKGASVEAMSEGYVSFAGLKEDFGNTVVIQHPDRSESWYGNLESIDVKLSQYINKGTAVGAASASENGEKGSFYLAIKKGDDFIDPIQVIPFD</sequence>
<dbReference type="PANTHER" id="PTHR21666:SF274">
    <property type="entry name" value="STAGE IV SPORULATION PROTEIN FA"/>
    <property type="match status" value="1"/>
</dbReference>
<dbReference type="GO" id="GO:0004222">
    <property type="term" value="F:metalloendopeptidase activity"/>
    <property type="evidence" value="ECO:0007669"/>
    <property type="project" value="TreeGrafter"/>
</dbReference>
<evidence type="ECO:0000256" key="2">
    <source>
        <dbReference type="SAM" id="Phobius"/>
    </source>
</evidence>
<feature type="compositionally biased region" description="Basic and acidic residues" evidence="1">
    <location>
        <begin position="1"/>
        <end position="10"/>
    </location>
</feature>
<feature type="region of interest" description="Disordered" evidence="1">
    <location>
        <begin position="1"/>
        <end position="34"/>
    </location>
</feature>
<protein>
    <submittedName>
        <fullName evidence="4">M23 family metallopeptidase</fullName>
    </submittedName>
</protein>
<evidence type="ECO:0000313" key="4">
    <source>
        <dbReference type="EMBL" id="KAB2334073.1"/>
    </source>
</evidence>
<organism evidence="4 5">
    <name type="scientific">Bacillus mesophilum</name>
    <dbReference type="NCBI Taxonomy" id="1071718"/>
    <lineage>
        <taxon>Bacteria</taxon>
        <taxon>Bacillati</taxon>
        <taxon>Bacillota</taxon>
        <taxon>Bacilli</taxon>
        <taxon>Bacillales</taxon>
        <taxon>Bacillaceae</taxon>
        <taxon>Bacillus</taxon>
    </lineage>
</organism>
<dbReference type="InterPro" id="IPR016047">
    <property type="entry name" value="M23ase_b-sheet_dom"/>
</dbReference>
<keyword evidence="5" id="KW-1185">Reference proteome</keyword>
<keyword evidence="2" id="KW-0812">Transmembrane</keyword>
<keyword evidence="2" id="KW-0472">Membrane</keyword>
<accession>A0A7V7RNH2</accession>
<dbReference type="SUPFAM" id="SSF51261">
    <property type="entry name" value="Duplicated hybrid motif"/>
    <property type="match status" value="1"/>
</dbReference>
<feature type="domain" description="M23ase beta-sheet core" evidence="3">
    <location>
        <begin position="165"/>
        <end position="253"/>
    </location>
</feature>
<keyword evidence="2" id="KW-1133">Transmembrane helix</keyword>
<reference evidence="4 5" key="1">
    <citation type="journal article" date="2014" name="Arch. Microbiol.">
        <title>Bacillus mesophilum sp. nov., strain IITR-54T, a novel 4-chlorobiphenyl dechlorinating bacterium.</title>
        <authorList>
            <person name="Manickam N."/>
            <person name="Singh N.K."/>
            <person name="Bajaj A."/>
            <person name="Kumar R.M."/>
            <person name="Kaur G."/>
            <person name="Kaur N."/>
            <person name="Bala M."/>
            <person name="Kumar A."/>
            <person name="Mayilraj S."/>
        </authorList>
    </citation>
    <scope>NUCLEOTIDE SEQUENCE [LARGE SCALE GENOMIC DNA]</scope>
    <source>
        <strain evidence="4 5">IITR-54</strain>
    </source>
</reference>
<dbReference type="RefSeq" id="WP_151573415.1">
    <property type="nucleotide sequence ID" value="NZ_WBOT01000002.1"/>
</dbReference>
<feature type="transmembrane region" description="Helical" evidence="2">
    <location>
        <begin position="65"/>
        <end position="84"/>
    </location>
</feature>